<dbReference type="CDD" id="cd09917">
    <property type="entry name" value="F-box_SF"/>
    <property type="match status" value="1"/>
</dbReference>
<dbReference type="InterPro" id="IPR036047">
    <property type="entry name" value="F-box-like_dom_sf"/>
</dbReference>
<proteinExistence type="inferred from homology"/>
<accession>A0A1R3IBJ1</accession>
<dbReference type="InterPro" id="IPR010264">
    <property type="entry name" value="Self-incomp_S1"/>
</dbReference>
<dbReference type="OrthoDB" id="1938697at2759"/>
<dbReference type="PROSITE" id="PS50181">
    <property type="entry name" value="FBOX"/>
    <property type="match status" value="1"/>
</dbReference>
<dbReference type="Gramene" id="OMO79963">
    <property type="protein sequence ID" value="OMO79963"/>
    <property type="gene ID" value="CCACVL1_13266"/>
</dbReference>
<dbReference type="InterPro" id="IPR005174">
    <property type="entry name" value="KIB1-4_b-propeller"/>
</dbReference>
<dbReference type="SUPFAM" id="SSF81383">
    <property type="entry name" value="F-box domain"/>
    <property type="match status" value="1"/>
</dbReference>
<evidence type="ECO:0000256" key="2">
    <source>
        <dbReference type="ARBA" id="ARBA00005581"/>
    </source>
</evidence>
<dbReference type="Pfam" id="PF05938">
    <property type="entry name" value="Self-incomp_S1"/>
    <property type="match status" value="1"/>
</dbReference>
<dbReference type="GO" id="GO:0005576">
    <property type="term" value="C:extracellular region"/>
    <property type="evidence" value="ECO:0007669"/>
    <property type="project" value="UniProtKB-SubCell"/>
</dbReference>
<organism evidence="7 8">
    <name type="scientific">Corchorus capsularis</name>
    <name type="common">Jute</name>
    <dbReference type="NCBI Taxonomy" id="210143"/>
    <lineage>
        <taxon>Eukaryota</taxon>
        <taxon>Viridiplantae</taxon>
        <taxon>Streptophyta</taxon>
        <taxon>Embryophyta</taxon>
        <taxon>Tracheophyta</taxon>
        <taxon>Spermatophyta</taxon>
        <taxon>Magnoliopsida</taxon>
        <taxon>eudicotyledons</taxon>
        <taxon>Gunneridae</taxon>
        <taxon>Pentapetalae</taxon>
        <taxon>rosids</taxon>
        <taxon>malvids</taxon>
        <taxon>Malvales</taxon>
        <taxon>Malvaceae</taxon>
        <taxon>Grewioideae</taxon>
        <taxon>Apeibeae</taxon>
        <taxon>Corchorus</taxon>
    </lineage>
</organism>
<dbReference type="Gene3D" id="1.20.1280.50">
    <property type="match status" value="1"/>
</dbReference>
<keyword evidence="4" id="KW-0964">Secreted</keyword>
<feature type="domain" description="F-box" evidence="6">
    <location>
        <begin position="15"/>
        <end position="67"/>
    </location>
</feature>
<reference evidence="7 8" key="1">
    <citation type="submission" date="2013-09" db="EMBL/GenBank/DDBJ databases">
        <title>Corchorus capsularis genome sequencing.</title>
        <authorList>
            <person name="Alam M."/>
            <person name="Haque M.S."/>
            <person name="Islam M.S."/>
            <person name="Emdad E.M."/>
            <person name="Islam M.M."/>
            <person name="Ahmed B."/>
            <person name="Halim A."/>
            <person name="Hossen Q.M.M."/>
            <person name="Hossain M.Z."/>
            <person name="Ahmed R."/>
            <person name="Khan M.M."/>
            <person name="Islam R."/>
            <person name="Rashid M.M."/>
            <person name="Khan S.A."/>
            <person name="Rahman M.S."/>
            <person name="Alam M."/>
        </authorList>
    </citation>
    <scope>NUCLEOTIDE SEQUENCE [LARGE SCALE GENOMIC DNA]</scope>
    <source>
        <strain evidence="8">cv. CVL-1</strain>
        <tissue evidence="7">Whole seedling</tissue>
    </source>
</reference>
<evidence type="ECO:0000256" key="4">
    <source>
        <dbReference type="ARBA" id="ARBA00022525"/>
    </source>
</evidence>
<dbReference type="AlphaFoldDB" id="A0A1R3IBJ1"/>
<dbReference type="Pfam" id="PF00646">
    <property type="entry name" value="F-box"/>
    <property type="match status" value="1"/>
</dbReference>
<keyword evidence="3" id="KW-0713">Self-incompatibility</keyword>
<dbReference type="Proteomes" id="UP000188268">
    <property type="component" value="Unassembled WGS sequence"/>
</dbReference>
<sequence>MVRKDQKKMMNIVEHSAWDKLPSDILESIFERLGLVDCIRFNLVCKGWTTRSNTRNLITPRLAWLMLPQDDGDKFLRFFDFSEGQVLNLKLPKSAQGGWFCGCSNGWLFLAKGSDNSLRFFLFDPITWVQIPLPLPPLPIKTTPNLQHIYSFTVRRSNWHDGACIFSQVVASSPSPDASQCVVAATFLDDPCLVAICRPQDERWTIFDLEKLPRNRGIYAADLLFSGSGELYVCTSKIGNSGYKKYQDDGFSTDTSQNHSITLAGGYGVKLKLIPSILPECLLRIHRFNGSCDRWIKEGFFKTYLVEDSDGEILIVNGIADSLRFNKTGHLNWENLEERLVLNYFRIARFEVLKMDRRSFMWGTKLTSLGNQSLFIGGGGGSLCVQQGKFNEWDKNCIYFVEDHDYSEEIHFCNSVRPDDNVHVSVKNRLGSGKNLTLHCQSKDNDLGEQIVEDGSEFGWDFSVNVWGSTLFYCDMGWVDVQDFSFVAYYFQRDYARCESQCSWLVSGEGMYGLNGETGFWEFAYNWSS</sequence>
<evidence type="ECO:0000256" key="1">
    <source>
        <dbReference type="ARBA" id="ARBA00004613"/>
    </source>
</evidence>
<evidence type="ECO:0000313" key="8">
    <source>
        <dbReference type="Proteomes" id="UP000188268"/>
    </source>
</evidence>
<dbReference type="Pfam" id="PF03478">
    <property type="entry name" value="Beta-prop_KIB1-4"/>
    <property type="match status" value="1"/>
</dbReference>
<keyword evidence="5" id="KW-0732">Signal</keyword>
<dbReference type="SUPFAM" id="SSF50965">
    <property type="entry name" value="Galactose oxidase, central domain"/>
    <property type="match status" value="1"/>
</dbReference>
<protein>
    <recommendedName>
        <fullName evidence="6">F-box domain-containing protein</fullName>
    </recommendedName>
</protein>
<dbReference type="GO" id="GO:0060320">
    <property type="term" value="P:rejection of self pollen"/>
    <property type="evidence" value="ECO:0007669"/>
    <property type="project" value="UniProtKB-KW"/>
</dbReference>
<name>A0A1R3IBJ1_COCAP</name>
<dbReference type="PANTHER" id="PTHR44259">
    <property type="entry name" value="OS07G0183000 PROTEIN-RELATED"/>
    <property type="match status" value="1"/>
</dbReference>
<evidence type="ECO:0000313" key="7">
    <source>
        <dbReference type="EMBL" id="OMO79963.1"/>
    </source>
</evidence>
<evidence type="ECO:0000256" key="5">
    <source>
        <dbReference type="ARBA" id="ARBA00022729"/>
    </source>
</evidence>
<comment type="caution">
    <text evidence="7">The sequence shown here is derived from an EMBL/GenBank/DDBJ whole genome shotgun (WGS) entry which is preliminary data.</text>
</comment>
<dbReference type="PANTHER" id="PTHR44259:SF87">
    <property type="entry name" value="F-BOX DOMAIN-CONTAINING PROTEIN"/>
    <property type="match status" value="1"/>
</dbReference>
<comment type="subcellular location">
    <subcellularLocation>
        <location evidence="1">Secreted</location>
    </subcellularLocation>
</comment>
<dbReference type="OMA" id="LGCANDI"/>
<evidence type="ECO:0000259" key="6">
    <source>
        <dbReference type="PROSITE" id="PS50181"/>
    </source>
</evidence>
<keyword evidence="8" id="KW-1185">Reference proteome</keyword>
<dbReference type="EMBL" id="AWWV01010338">
    <property type="protein sequence ID" value="OMO79963.1"/>
    <property type="molecule type" value="Genomic_DNA"/>
</dbReference>
<dbReference type="InterPro" id="IPR001810">
    <property type="entry name" value="F-box_dom"/>
</dbReference>
<dbReference type="InterPro" id="IPR050942">
    <property type="entry name" value="F-box_BR-signaling"/>
</dbReference>
<comment type="similarity">
    <text evidence="2">Belongs to the plant self-incompatibility (S1) protein family.</text>
</comment>
<evidence type="ECO:0000256" key="3">
    <source>
        <dbReference type="ARBA" id="ARBA00022471"/>
    </source>
</evidence>
<gene>
    <name evidence="7" type="ORF">CCACVL1_13266</name>
</gene>
<dbReference type="InterPro" id="IPR011043">
    <property type="entry name" value="Gal_Oxase/kelch_b-propeller"/>
</dbReference>